<dbReference type="OrthoDB" id="10587319at2759"/>
<name>A0A8K0S6U6_9HYPO</name>
<dbReference type="SUPFAM" id="SSF58113">
    <property type="entry name" value="Apolipoprotein A-I"/>
    <property type="match status" value="1"/>
</dbReference>
<evidence type="ECO:0000313" key="3">
    <source>
        <dbReference type="Proteomes" id="UP000813427"/>
    </source>
</evidence>
<sequence length="174" mass="20386">MVVNAVQWYFHLLHHHIDITMPTLLNADDWFRHVSQKDLTNPTSRHRCPGQVQIEWFLQASNAKLKTALQKQDAYQTTVKAEFNKLFETRFQEVKSQYNTQLEEVKSQYESQLEELGYKHQSLKDQLSSILSSQQIRNQAPSDELPVMREHVRGLTALLGNLVMHLELQDANEW</sequence>
<protein>
    <submittedName>
        <fullName evidence="2">Uncharacterized protein</fullName>
    </submittedName>
</protein>
<dbReference type="Proteomes" id="UP000813427">
    <property type="component" value="Unassembled WGS sequence"/>
</dbReference>
<organism evidence="2 3">
    <name type="scientific">Fusarium tricinctum</name>
    <dbReference type="NCBI Taxonomy" id="61284"/>
    <lineage>
        <taxon>Eukaryota</taxon>
        <taxon>Fungi</taxon>
        <taxon>Dikarya</taxon>
        <taxon>Ascomycota</taxon>
        <taxon>Pezizomycotina</taxon>
        <taxon>Sordariomycetes</taxon>
        <taxon>Hypocreomycetidae</taxon>
        <taxon>Hypocreales</taxon>
        <taxon>Nectriaceae</taxon>
        <taxon>Fusarium</taxon>
        <taxon>Fusarium tricinctum species complex</taxon>
    </lineage>
</organism>
<feature type="coiled-coil region" evidence="1">
    <location>
        <begin position="95"/>
        <end position="126"/>
    </location>
</feature>
<reference evidence="2" key="1">
    <citation type="journal article" date="2021" name="Nat. Commun.">
        <title>Genetic determinants of endophytism in the Arabidopsis root mycobiome.</title>
        <authorList>
            <person name="Mesny F."/>
            <person name="Miyauchi S."/>
            <person name="Thiergart T."/>
            <person name="Pickel B."/>
            <person name="Atanasova L."/>
            <person name="Karlsson M."/>
            <person name="Huettel B."/>
            <person name="Barry K.W."/>
            <person name="Haridas S."/>
            <person name="Chen C."/>
            <person name="Bauer D."/>
            <person name="Andreopoulos W."/>
            <person name="Pangilinan J."/>
            <person name="LaButti K."/>
            <person name="Riley R."/>
            <person name="Lipzen A."/>
            <person name="Clum A."/>
            <person name="Drula E."/>
            <person name="Henrissat B."/>
            <person name="Kohler A."/>
            <person name="Grigoriev I.V."/>
            <person name="Martin F.M."/>
            <person name="Hacquard S."/>
        </authorList>
    </citation>
    <scope>NUCLEOTIDE SEQUENCE</scope>
    <source>
        <strain evidence="2">MPI-SDFR-AT-0068</strain>
    </source>
</reference>
<keyword evidence="1" id="KW-0175">Coiled coil</keyword>
<dbReference type="EMBL" id="JAGPXF010000002">
    <property type="protein sequence ID" value="KAH7257787.1"/>
    <property type="molecule type" value="Genomic_DNA"/>
</dbReference>
<evidence type="ECO:0000256" key="1">
    <source>
        <dbReference type="SAM" id="Coils"/>
    </source>
</evidence>
<accession>A0A8K0S6U6</accession>
<evidence type="ECO:0000313" key="2">
    <source>
        <dbReference type="EMBL" id="KAH7257787.1"/>
    </source>
</evidence>
<comment type="caution">
    <text evidence="2">The sequence shown here is derived from an EMBL/GenBank/DDBJ whole genome shotgun (WGS) entry which is preliminary data.</text>
</comment>
<keyword evidence="3" id="KW-1185">Reference proteome</keyword>
<dbReference type="AlphaFoldDB" id="A0A8K0S6U6"/>
<proteinExistence type="predicted"/>
<gene>
    <name evidence="2" type="ORF">BKA59DRAFT_553379</name>
</gene>